<dbReference type="SUPFAM" id="SSF51735">
    <property type="entry name" value="NAD(P)-binding Rossmann-fold domains"/>
    <property type="match status" value="1"/>
</dbReference>
<evidence type="ECO:0000256" key="5">
    <source>
        <dbReference type="RuleBase" id="RU361277"/>
    </source>
</evidence>
<keyword evidence="9" id="KW-1185">Reference proteome</keyword>
<keyword evidence="4" id="KW-0560">Oxidoreductase</keyword>
<name>A0ABR9QF87_9BACI</name>
<evidence type="ECO:0000259" key="7">
    <source>
        <dbReference type="Pfam" id="PF08240"/>
    </source>
</evidence>
<dbReference type="Proteomes" id="UP001516662">
    <property type="component" value="Unassembled WGS sequence"/>
</dbReference>
<dbReference type="Gene3D" id="3.40.50.720">
    <property type="entry name" value="NAD(P)-binding Rossmann-like Domain"/>
    <property type="match status" value="1"/>
</dbReference>
<dbReference type="InterPro" id="IPR013154">
    <property type="entry name" value="ADH-like_N"/>
</dbReference>
<dbReference type="Pfam" id="PF00107">
    <property type="entry name" value="ADH_zinc_N"/>
    <property type="match status" value="1"/>
</dbReference>
<accession>A0ABR9QF87</accession>
<protein>
    <submittedName>
        <fullName evidence="8">Glutathione-dependent formaldehyde dehydrogenase</fullName>
    </submittedName>
</protein>
<evidence type="ECO:0000256" key="4">
    <source>
        <dbReference type="ARBA" id="ARBA00023002"/>
    </source>
</evidence>
<dbReference type="SUPFAM" id="SSF50129">
    <property type="entry name" value="GroES-like"/>
    <property type="match status" value="1"/>
</dbReference>
<dbReference type="InterPro" id="IPR013149">
    <property type="entry name" value="ADH-like_C"/>
</dbReference>
<dbReference type="RefSeq" id="WP_193534404.1">
    <property type="nucleotide sequence ID" value="NZ_JADCLJ010000007.1"/>
</dbReference>
<evidence type="ECO:0000313" key="8">
    <source>
        <dbReference type="EMBL" id="MBE4906914.1"/>
    </source>
</evidence>
<dbReference type="PROSITE" id="PS00059">
    <property type="entry name" value="ADH_ZINC"/>
    <property type="match status" value="1"/>
</dbReference>
<evidence type="ECO:0000259" key="6">
    <source>
        <dbReference type="Pfam" id="PF00107"/>
    </source>
</evidence>
<keyword evidence="2 5" id="KW-0479">Metal-binding</keyword>
<dbReference type="Pfam" id="PF08240">
    <property type="entry name" value="ADH_N"/>
    <property type="match status" value="1"/>
</dbReference>
<evidence type="ECO:0000256" key="1">
    <source>
        <dbReference type="ARBA" id="ARBA00001947"/>
    </source>
</evidence>
<feature type="domain" description="Alcohol dehydrogenase-like C-terminal" evidence="6">
    <location>
        <begin position="188"/>
        <end position="255"/>
    </location>
</feature>
<dbReference type="CDD" id="cd08283">
    <property type="entry name" value="FDH_like_1"/>
    <property type="match status" value="1"/>
</dbReference>
<evidence type="ECO:0000313" key="9">
    <source>
        <dbReference type="Proteomes" id="UP001516662"/>
    </source>
</evidence>
<feature type="domain" description="Alcohol dehydrogenase-like N-terminal" evidence="7">
    <location>
        <begin position="25"/>
        <end position="141"/>
    </location>
</feature>
<dbReference type="EMBL" id="JADCLJ010000007">
    <property type="protein sequence ID" value="MBE4906914.1"/>
    <property type="molecule type" value="Genomic_DNA"/>
</dbReference>
<reference evidence="8 9" key="1">
    <citation type="submission" date="2020-10" db="EMBL/GenBank/DDBJ databases">
        <title>Bacillus sp. HD4P25, an endophyte from a halophyte.</title>
        <authorList>
            <person name="Sun J.-Q."/>
        </authorList>
    </citation>
    <scope>NUCLEOTIDE SEQUENCE [LARGE SCALE GENOMIC DNA]</scope>
    <source>
        <strain evidence="8 9">YIM 93174</strain>
    </source>
</reference>
<dbReference type="PANTHER" id="PTHR42813:SF2">
    <property type="entry name" value="DEHYDROGENASE, ZINC-CONTAINING, PUTATIVE (AFU_ORTHOLOGUE AFUA_2G02810)-RELATED"/>
    <property type="match status" value="1"/>
</dbReference>
<keyword evidence="3 5" id="KW-0862">Zinc</keyword>
<comment type="similarity">
    <text evidence="5">Belongs to the zinc-containing alcohol dehydrogenase family.</text>
</comment>
<dbReference type="InterPro" id="IPR011032">
    <property type="entry name" value="GroES-like_sf"/>
</dbReference>
<comment type="cofactor">
    <cofactor evidence="1 5">
        <name>Zn(2+)</name>
        <dbReference type="ChEBI" id="CHEBI:29105"/>
    </cofactor>
</comment>
<dbReference type="PANTHER" id="PTHR42813">
    <property type="entry name" value="ZINC-TYPE ALCOHOL DEHYDROGENASE-LIKE"/>
    <property type="match status" value="1"/>
</dbReference>
<sequence length="377" mass="41662">MKAVTYQGKYSVAVKEVEDAKLEKKDDIIVRITSTAICGSDLHLYQGNMPLPIGYVIGHEPMGIVEEVGPEVTKVKKGDRVVVPFNVSCGHCYYCNHDLTSQCDNSNPHYDSGGYFGYTEKFGNHPGGQAEYLKVPFGNFTPFVVPESCELEDESLLFLSDVLPTAYWSVEHAGVKKDDTVIVLGCGPVGLMAQKFAWMKGAKRVIAVDYLDYRMNRAKQINNVEVFEFTDYPDMGEHLKEITSGGADVVIDCVGMDGKKSPLEFIEQKLKLQGGTLGPIQISTKAVRKGGTVQLTGVYGGNYNLFPLGAFFSRNITLKMGQAPVIPIMPKLYDMIVDKKFDPKEIITHSMSLEEASKGYQIFNGHEDDCIKVVLKP</sequence>
<proteinExistence type="inferred from homology"/>
<dbReference type="InterPro" id="IPR002328">
    <property type="entry name" value="ADH_Zn_CS"/>
</dbReference>
<dbReference type="InterPro" id="IPR036291">
    <property type="entry name" value="NAD(P)-bd_dom_sf"/>
</dbReference>
<gene>
    <name evidence="8" type="ORF">IMZ08_02425</name>
</gene>
<organism evidence="8 9">
    <name type="scientific">Litchfieldia luteola</name>
    <dbReference type="NCBI Taxonomy" id="682179"/>
    <lineage>
        <taxon>Bacteria</taxon>
        <taxon>Bacillati</taxon>
        <taxon>Bacillota</taxon>
        <taxon>Bacilli</taxon>
        <taxon>Bacillales</taxon>
        <taxon>Bacillaceae</taxon>
        <taxon>Litchfieldia</taxon>
    </lineage>
</organism>
<evidence type="ECO:0000256" key="2">
    <source>
        <dbReference type="ARBA" id="ARBA00022723"/>
    </source>
</evidence>
<evidence type="ECO:0000256" key="3">
    <source>
        <dbReference type="ARBA" id="ARBA00022833"/>
    </source>
</evidence>
<comment type="caution">
    <text evidence="8">The sequence shown here is derived from an EMBL/GenBank/DDBJ whole genome shotgun (WGS) entry which is preliminary data.</text>
</comment>
<dbReference type="Gene3D" id="3.90.180.10">
    <property type="entry name" value="Medium-chain alcohol dehydrogenases, catalytic domain"/>
    <property type="match status" value="1"/>
</dbReference>